<protein>
    <recommendedName>
        <fullName evidence="5">HupE/UreJ family protein</fullName>
    </recommendedName>
</protein>
<name>A0A2P8Q9A4_9ACTN</name>
<dbReference type="InterPro" id="IPR032809">
    <property type="entry name" value="Put_HupE_UreJ"/>
</dbReference>
<feature type="transmembrane region" description="Helical" evidence="1">
    <location>
        <begin position="331"/>
        <end position="351"/>
    </location>
</feature>
<evidence type="ECO:0000256" key="2">
    <source>
        <dbReference type="SAM" id="SignalP"/>
    </source>
</evidence>
<feature type="transmembrane region" description="Helical" evidence="1">
    <location>
        <begin position="247"/>
        <end position="270"/>
    </location>
</feature>
<dbReference type="AlphaFoldDB" id="A0A2P8Q9A4"/>
<keyword evidence="4" id="KW-1185">Reference proteome</keyword>
<sequence length="422" mass="44947">MSHPVRRPLAVLAVAVFLILLGLARPASAHGFTSTVYVHVTESGGGGSDGAGRLRTELKLEYDLLVVSAADAGHDDPLFRAGTEAFEAGDTDAQAAALDAHRATVVDYVTRRFTVSAGEAACRPEQTADGFRMGREEGVPYALLTLDWTCGKAADSHVTVDHEIRGGLFPDSEDYVKGTKTIATYDVGGRSGSAALDAAHPSFSLGQAWTERFWEFFRLGAEHLLTGVDHILFLLALIAGSRRPREIVLAATSFTLAHSVTFLLAALGLVDVPGSVVEPVIALSIAVVAGWHLWRIRQRGVHVTDLAVAPDGGRGSHGGHFALDRAGWTRLGVVFCFGLVHGLGFAGALGIDAAWSWTLLWSLLVFNVGIEAVQLAIIAVVFPLLLLLRRRSRRAGLWATGTISAGVAAMGLIWFVQRTFGL</sequence>
<evidence type="ECO:0000313" key="3">
    <source>
        <dbReference type="EMBL" id="PSM42834.1"/>
    </source>
</evidence>
<dbReference type="Proteomes" id="UP000240429">
    <property type="component" value="Unassembled WGS sequence"/>
</dbReference>
<organism evidence="3 4">
    <name type="scientific">Streptomyces dioscori</name>
    <dbReference type="NCBI Taxonomy" id="2109333"/>
    <lineage>
        <taxon>Bacteria</taxon>
        <taxon>Bacillati</taxon>
        <taxon>Actinomycetota</taxon>
        <taxon>Actinomycetes</taxon>
        <taxon>Kitasatosporales</taxon>
        <taxon>Streptomycetaceae</taxon>
        <taxon>Streptomyces</taxon>
        <taxon>Streptomyces aurantiacus group</taxon>
    </lineage>
</organism>
<keyword evidence="1" id="KW-0812">Transmembrane</keyword>
<reference evidence="3 4" key="1">
    <citation type="submission" date="2018-03" db="EMBL/GenBank/DDBJ databases">
        <title>Streptomyces dioscori sp. nov., a novel endophytic actinobacterium isolated from bulbil of Dioscorea bulbifera L.</title>
        <authorList>
            <person name="Zhikuan W."/>
        </authorList>
    </citation>
    <scope>NUCLEOTIDE SEQUENCE [LARGE SCALE GENOMIC DNA]</scope>
    <source>
        <strain evidence="3 4">A217</strain>
    </source>
</reference>
<evidence type="ECO:0000256" key="1">
    <source>
        <dbReference type="SAM" id="Phobius"/>
    </source>
</evidence>
<keyword evidence="2" id="KW-0732">Signal</keyword>
<keyword evidence="1" id="KW-1133">Transmembrane helix</keyword>
<feature type="signal peptide" evidence="2">
    <location>
        <begin position="1"/>
        <end position="29"/>
    </location>
</feature>
<proteinExistence type="predicted"/>
<dbReference type="Pfam" id="PF13795">
    <property type="entry name" value="HupE_UreJ_2"/>
    <property type="match status" value="2"/>
</dbReference>
<accession>A0A2P8Q9A4</accession>
<keyword evidence="1" id="KW-0472">Membrane</keyword>
<evidence type="ECO:0000313" key="4">
    <source>
        <dbReference type="Proteomes" id="UP000240429"/>
    </source>
</evidence>
<feature type="transmembrane region" description="Helical" evidence="1">
    <location>
        <begin position="363"/>
        <end position="388"/>
    </location>
</feature>
<evidence type="ECO:0008006" key="5">
    <source>
        <dbReference type="Google" id="ProtNLM"/>
    </source>
</evidence>
<feature type="transmembrane region" description="Helical" evidence="1">
    <location>
        <begin position="395"/>
        <end position="416"/>
    </location>
</feature>
<dbReference type="RefSeq" id="WP_107016516.1">
    <property type="nucleotide sequence ID" value="NZ_KZ679041.1"/>
</dbReference>
<feature type="transmembrane region" description="Helical" evidence="1">
    <location>
        <begin position="223"/>
        <end position="240"/>
    </location>
</feature>
<comment type="caution">
    <text evidence="3">The sequence shown here is derived from an EMBL/GenBank/DDBJ whole genome shotgun (WGS) entry which is preliminary data.</text>
</comment>
<dbReference type="OrthoDB" id="9808870at2"/>
<dbReference type="EMBL" id="PYBJ01000007">
    <property type="protein sequence ID" value="PSM42834.1"/>
    <property type="molecule type" value="Genomic_DNA"/>
</dbReference>
<gene>
    <name evidence="3" type="ORF">C6Y14_11580</name>
</gene>
<feature type="transmembrane region" description="Helical" evidence="1">
    <location>
        <begin position="276"/>
        <end position="294"/>
    </location>
</feature>
<feature type="chain" id="PRO_5015177185" description="HupE/UreJ family protein" evidence="2">
    <location>
        <begin position="30"/>
        <end position="422"/>
    </location>
</feature>